<reference evidence="2 3" key="3">
    <citation type="journal article" date="2012" name="J. Bacteriol.">
        <title>Genome Sequence of Paenibacillus terrae HPL-003, a Xylanase-Producing Bacterium Isolated from Soil Found in Forest Residue.</title>
        <authorList>
            <person name="Shin S.H."/>
            <person name="Kim S."/>
            <person name="Kim J.Y."/>
            <person name="Song H.Y."/>
            <person name="Cho S.J."/>
            <person name="Kim D.R."/>
            <person name="Lee K.I."/>
            <person name="Lim H.K."/>
            <person name="Park N.J."/>
            <person name="Hwang I.T."/>
            <person name="Yang K.S."/>
        </authorList>
    </citation>
    <scope>NUCLEOTIDE SEQUENCE [LARGE SCALE GENOMIC DNA]</scope>
    <source>
        <strain evidence="2 3">HPL-003</strain>
    </source>
</reference>
<sequence>MASLGKNGNGNGNGNGNRKSKSSPNSNGQKKNGLNSNSAIFSALHGKNVEVVVAALLLTGKLHVDSVTLYRQATLLVGLTGKYKTLASNSTNVDNMVKFLNDNGNMTLDQVIQAFQKKMDK</sequence>
<feature type="region of interest" description="Disordered" evidence="1">
    <location>
        <begin position="1"/>
        <end position="36"/>
    </location>
</feature>
<accession>G7VR36</accession>
<dbReference type="EMBL" id="CP003107">
    <property type="protein sequence ID" value="AET61295.1"/>
    <property type="molecule type" value="Genomic_DNA"/>
</dbReference>
<dbReference type="eggNOG" id="ENOG50334UZ">
    <property type="taxonomic scope" value="Bacteria"/>
</dbReference>
<dbReference type="Proteomes" id="UP000005876">
    <property type="component" value="Chromosome"/>
</dbReference>
<dbReference type="RefSeq" id="WP_014281989.1">
    <property type="nucleotide sequence ID" value="NC_016641.1"/>
</dbReference>
<organism evidence="2 3">
    <name type="scientific">Paenibacillus terrae (strain HPL-003)</name>
    <dbReference type="NCBI Taxonomy" id="985665"/>
    <lineage>
        <taxon>Bacteria</taxon>
        <taxon>Bacillati</taxon>
        <taxon>Bacillota</taxon>
        <taxon>Bacilli</taxon>
        <taxon>Bacillales</taxon>
        <taxon>Paenibacillaceae</taxon>
        <taxon>Paenibacillus</taxon>
    </lineage>
</organism>
<dbReference type="KEGG" id="pta:HPL003_22855"/>
<proteinExistence type="predicted"/>
<evidence type="ECO:0000256" key="1">
    <source>
        <dbReference type="SAM" id="MobiDB-lite"/>
    </source>
</evidence>
<dbReference type="HOGENOM" id="CLU_180011_0_0_9"/>
<reference evidence="3" key="1">
    <citation type="submission" date="2011-11" db="EMBL/GenBank/DDBJ databases">
        <title>Complete sequence of Paenibacillus terrae HPL-003.</title>
        <authorList>
            <person name="Shin S.H."/>
            <person name="Kim S."/>
            <person name="Kim J.Y."/>
        </authorList>
    </citation>
    <scope>NUCLEOTIDE SEQUENCE [LARGE SCALE GENOMIC DNA]</scope>
    <source>
        <strain evidence="3">HPL-003</strain>
    </source>
</reference>
<dbReference type="OrthoDB" id="2651466at2"/>
<evidence type="ECO:0000313" key="2">
    <source>
        <dbReference type="EMBL" id="AET61295.1"/>
    </source>
</evidence>
<name>G7VR36_PAETH</name>
<protein>
    <submittedName>
        <fullName evidence="2">Uncharacterized protein</fullName>
    </submittedName>
</protein>
<evidence type="ECO:0000313" key="3">
    <source>
        <dbReference type="Proteomes" id="UP000005876"/>
    </source>
</evidence>
<gene>
    <name evidence="2" type="ordered locus">HPL003_22855</name>
</gene>
<reference key="2">
    <citation type="submission" date="2011-11" db="EMBL/GenBank/DDBJ databases">
        <authorList>
            <person name="Shin S.H."/>
            <person name="Kim S."/>
            <person name="Kim J.Y."/>
        </authorList>
    </citation>
    <scope>NUCLEOTIDE SEQUENCE</scope>
    <source>
        <strain>HPL-003</strain>
    </source>
</reference>
<dbReference type="AlphaFoldDB" id="G7VR36"/>